<dbReference type="InterPro" id="IPR024445">
    <property type="entry name" value="Tnp_ISXO2-like"/>
</dbReference>
<keyword evidence="3" id="KW-1185">Reference proteome</keyword>
<dbReference type="PANTHER" id="PTHR47163">
    <property type="entry name" value="DDE_TNP_IS1595 DOMAIN-CONTAINING PROTEIN"/>
    <property type="match status" value="1"/>
</dbReference>
<evidence type="ECO:0000313" key="3">
    <source>
        <dbReference type="Proteomes" id="UP000030655"/>
    </source>
</evidence>
<sequence>FVNPGSKIITDCWKGYKDLNLFGFEHFRINHSYHFIDPTDKNIHTQKIERVWKSVKK</sequence>
<reference evidence="3" key="1">
    <citation type="submission" date="2013-02" db="EMBL/GenBank/DDBJ databases">
        <authorList>
            <consortium name="The Broad Institute Genome Sequencing Platform"/>
            <person name="Cuomo C."/>
            <person name="Becnel J."/>
            <person name="Sanscrainte N."/>
            <person name="Walker B."/>
            <person name="Young S.K."/>
            <person name="Zeng Q."/>
            <person name="Gargeya S."/>
            <person name="Fitzgerald M."/>
            <person name="Haas B."/>
            <person name="Abouelleil A."/>
            <person name="Alvarado L."/>
            <person name="Arachchi H.M."/>
            <person name="Berlin A.M."/>
            <person name="Chapman S.B."/>
            <person name="Dewar J."/>
            <person name="Goldberg J."/>
            <person name="Griggs A."/>
            <person name="Gujja S."/>
            <person name="Hansen M."/>
            <person name="Howarth C."/>
            <person name="Imamovic A."/>
            <person name="Larimer J."/>
            <person name="McCowan C."/>
            <person name="Murphy C."/>
            <person name="Neiman D."/>
            <person name="Pearson M."/>
            <person name="Priest M."/>
            <person name="Roberts A."/>
            <person name="Saif S."/>
            <person name="Shea T."/>
            <person name="Sisk P."/>
            <person name="Sykes S."/>
            <person name="Wortman J."/>
            <person name="Nusbaum C."/>
            <person name="Birren B."/>
        </authorList>
    </citation>
    <scope>NUCLEOTIDE SEQUENCE [LARGE SCALE GENOMIC DNA]</scope>
    <source>
        <strain evidence="3">PRA339</strain>
    </source>
</reference>
<dbReference type="AlphaFoldDB" id="A0A059EVP9"/>
<name>A0A059EVP9_9MICR</name>
<dbReference type="VEuPathDB" id="MicrosporidiaDB:H312_03553"/>
<feature type="non-terminal residue" evidence="2">
    <location>
        <position position="1"/>
    </location>
</feature>
<proteinExistence type="predicted"/>
<dbReference type="EMBL" id="KK365402">
    <property type="protein sequence ID" value="KCZ79063.1"/>
    <property type="molecule type" value="Genomic_DNA"/>
</dbReference>
<dbReference type="OrthoDB" id="2186983at2759"/>
<organism evidence="2 3">
    <name type="scientific">Anncaliia algerae PRA339</name>
    <dbReference type="NCBI Taxonomy" id="1288291"/>
    <lineage>
        <taxon>Eukaryota</taxon>
        <taxon>Fungi</taxon>
        <taxon>Fungi incertae sedis</taxon>
        <taxon>Microsporidia</taxon>
        <taxon>Tubulinosematoidea</taxon>
        <taxon>Tubulinosematidae</taxon>
        <taxon>Anncaliia</taxon>
    </lineage>
</organism>
<dbReference type="Pfam" id="PF12762">
    <property type="entry name" value="DDE_Tnp_IS1595"/>
    <property type="match status" value="1"/>
</dbReference>
<evidence type="ECO:0000313" key="2">
    <source>
        <dbReference type="EMBL" id="KCZ79063.1"/>
    </source>
</evidence>
<protein>
    <recommendedName>
        <fullName evidence="1">ISXO2-like transposase domain-containing protein</fullName>
    </recommendedName>
</protein>
<evidence type="ECO:0000259" key="1">
    <source>
        <dbReference type="Pfam" id="PF12762"/>
    </source>
</evidence>
<feature type="domain" description="ISXO2-like transposase" evidence="1">
    <location>
        <begin position="1"/>
        <end position="57"/>
    </location>
</feature>
<dbReference type="Proteomes" id="UP000030655">
    <property type="component" value="Unassembled WGS sequence"/>
</dbReference>
<reference evidence="2 3" key="2">
    <citation type="submission" date="2014-03" db="EMBL/GenBank/DDBJ databases">
        <title>The Genome Sequence of Anncaliia algerae insect isolate PRA339.</title>
        <authorList>
            <consortium name="The Broad Institute Genome Sequencing Platform"/>
            <consortium name="The Broad Institute Genome Sequencing Center for Infectious Disease"/>
            <person name="Cuomo C."/>
            <person name="Becnel J."/>
            <person name="Sanscrainte N."/>
            <person name="Walker B."/>
            <person name="Young S.K."/>
            <person name="Zeng Q."/>
            <person name="Gargeya S."/>
            <person name="Fitzgerald M."/>
            <person name="Haas B."/>
            <person name="Abouelleil A."/>
            <person name="Alvarado L."/>
            <person name="Arachchi H.M."/>
            <person name="Berlin A.M."/>
            <person name="Chapman S.B."/>
            <person name="Dewar J."/>
            <person name="Goldberg J."/>
            <person name="Griggs A."/>
            <person name="Gujja S."/>
            <person name="Hansen M."/>
            <person name="Howarth C."/>
            <person name="Imamovic A."/>
            <person name="Larimer J."/>
            <person name="McCowan C."/>
            <person name="Murphy C."/>
            <person name="Neiman D."/>
            <person name="Pearson M."/>
            <person name="Priest M."/>
            <person name="Roberts A."/>
            <person name="Saif S."/>
            <person name="Shea T."/>
            <person name="Sisk P."/>
            <person name="Sykes S."/>
            <person name="Wortman J."/>
            <person name="Nusbaum C."/>
            <person name="Birren B."/>
        </authorList>
    </citation>
    <scope>NUCLEOTIDE SEQUENCE [LARGE SCALE GENOMIC DNA]</scope>
    <source>
        <strain evidence="2 3">PRA339</strain>
    </source>
</reference>
<gene>
    <name evidence="2" type="ORF">H312_03553</name>
</gene>
<dbReference type="InterPro" id="IPR053164">
    <property type="entry name" value="IS1016-like_transposase"/>
</dbReference>
<dbReference type="PANTHER" id="PTHR47163:SF3">
    <property type="entry name" value="PROTEIN CBG18017"/>
    <property type="match status" value="1"/>
</dbReference>
<accession>A0A059EVP9</accession>
<dbReference type="HOGENOM" id="CLU_044348_10_6_1"/>